<dbReference type="OrthoDB" id="539483at2"/>
<proteinExistence type="predicted"/>
<accession>K9WED5</accession>
<dbReference type="KEGG" id="mic:Mic7113_2997"/>
<gene>
    <name evidence="2" type="ORF">Mic7113_2997</name>
</gene>
<dbReference type="Pfam" id="PF07683">
    <property type="entry name" value="CobW_C"/>
    <property type="match status" value="1"/>
</dbReference>
<organism evidence="2 3">
    <name type="scientific">Allocoleopsis franciscana PCC 7113</name>
    <dbReference type="NCBI Taxonomy" id="1173027"/>
    <lineage>
        <taxon>Bacteria</taxon>
        <taxon>Bacillati</taxon>
        <taxon>Cyanobacteriota</taxon>
        <taxon>Cyanophyceae</taxon>
        <taxon>Coleofasciculales</taxon>
        <taxon>Coleofasciculaceae</taxon>
        <taxon>Allocoleopsis</taxon>
        <taxon>Allocoleopsis franciscana</taxon>
    </lineage>
</organism>
<dbReference type="RefSeq" id="WP_015182919.1">
    <property type="nucleotide sequence ID" value="NC_019738.1"/>
</dbReference>
<feature type="domain" description="CobW C-terminal" evidence="1">
    <location>
        <begin position="143"/>
        <end position="231"/>
    </location>
</feature>
<evidence type="ECO:0000313" key="3">
    <source>
        <dbReference type="Proteomes" id="UP000010471"/>
    </source>
</evidence>
<dbReference type="PATRIC" id="fig|1173027.3.peg.3299"/>
<dbReference type="Proteomes" id="UP000010471">
    <property type="component" value="Chromosome"/>
</dbReference>
<dbReference type="STRING" id="1173027.Mic7113_2997"/>
<dbReference type="InterPro" id="IPR011629">
    <property type="entry name" value="CobW-like_C"/>
</dbReference>
<dbReference type="InterPro" id="IPR027417">
    <property type="entry name" value="P-loop_NTPase"/>
</dbReference>
<protein>
    <submittedName>
        <fullName evidence="2">Putative GTPase, G3E family</fullName>
    </submittedName>
</protein>
<name>K9WED5_9CYAN</name>
<dbReference type="SUPFAM" id="SSF90002">
    <property type="entry name" value="Hypothetical protein YjiA, C-terminal domain"/>
    <property type="match status" value="1"/>
</dbReference>
<keyword evidence="3" id="KW-1185">Reference proteome</keyword>
<dbReference type="EMBL" id="CP003630">
    <property type="protein sequence ID" value="AFZ18770.1"/>
    <property type="molecule type" value="Genomic_DNA"/>
</dbReference>
<reference evidence="2 3" key="1">
    <citation type="submission" date="2012-06" db="EMBL/GenBank/DDBJ databases">
        <title>Finished chromosome of genome of Microcoleus sp. PCC 7113.</title>
        <authorList>
            <consortium name="US DOE Joint Genome Institute"/>
            <person name="Gugger M."/>
            <person name="Coursin T."/>
            <person name="Rippka R."/>
            <person name="Tandeau De Marsac N."/>
            <person name="Huntemann M."/>
            <person name="Wei C.-L."/>
            <person name="Han J."/>
            <person name="Detter J.C."/>
            <person name="Han C."/>
            <person name="Tapia R."/>
            <person name="Chen A."/>
            <person name="Kyrpides N."/>
            <person name="Mavromatis K."/>
            <person name="Markowitz V."/>
            <person name="Szeto E."/>
            <person name="Ivanova N."/>
            <person name="Pagani I."/>
            <person name="Pati A."/>
            <person name="Goodwin L."/>
            <person name="Nordberg H.P."/>
            <person name="Cantor M.N."/>
            <person name="Hua S.X."/>
            <person name="Woyke T."/>
            <person name="Kerfeld C.A."/>
        </authorList>
    </citation>
    <scope>NUCLEOTIDE SEQUENCE [LARGE SCALE GENOMIC DNA]</scope>
    <source>
        <strain evidence="2 3">PCC 7113</strain>
    </source>
</reference>
<sequence length="256" mass="28226">MIIAVAGLPGAGKTTWIRQQLAIANQPVQYFSPGSDPVPIDMTCIAAEFPDVKVLKEGEEHQLSDLAGLESITYIELGFHVDLASVEPVLSVLDDLSIHRVALMPPNIQNTGWHAWADEVVPGVTVEPTEGKPELWRAPISGQVLDPASLNVFWYELTQGAYGNVNRVKGIFDLADGRAFYFDFVAGIPDSTYTELTVPRWLEGRPQRFSGIEVVGIELDKKAISQTLKDCCLADAAIHHYQQQIQESLEEDLEEV</sequence>
<dbReference type="AlphaFoldDB" id="K9WED5"/>
<dbReference type="SUPFAM" id="SSF52540">
    <property type="entry name" value="P-loop containing nucleoside triphosphate hydrolases"/>
    <property type="match status" value="1"/>
</dbReference>
<evidence type="ECO:0000313" key="2">
    <source>
        <dbReference type="EMBL" id="AFZ18770.1"/>
    </source>
</evidence>
<dbReference type="HOGENOM" id="CLU_1041306_0_0_3"/>
<dbReference type="eggNOG" id="ENOG502ZBDH">
    <property type="taxonomic scope" value="Bacteria"/>
</dbReference>
<evidence type="ECO:0000259" key="1">
    <source>
        <dbReference type="Pfam" id="PF07683"/>
    </source>
</evidence>